<feature type="compositionally biased region" description="Polar residues" evidence="2">
    <location>
        <begin position="213"/>
        <end position="226"/>
    </location>
</feature>
<proteinExistence type="predicted"/>
<dbReference type="Gene3D" id="1.10.10.60">
    <property type="entry name" value="Homeodomain-like"/>
    <property type="match status" value="1"/>
</dbReference>
<feature type="region of interest" description="Disordered" evidence="2">
    <location>
        <begin position="178"/>
        <end position="299"/>
    </location>
</feature>
<accession>A0ABR0LVX5</accession>
<feature type="compositionally biased region" description="Polar residues" evidence="2">
    <location>
        <begin position="178"/>
        <end position="206"/>
    </location>
</feature>
<feature type="domain" description="HTH CENPB-type" evidence="3">
    <location>
        <begin position="32"/>
        <end position="106"/>
    </location>
</feature>
<dbReference type="InterPro" id="IPR006600">
    <property type="entry name" value="HTH_CenpB_DNA-bd_dom"/>
</dbReference>
<organism evidence="4 5">
    <name type="scientific">Cryomyces antarcticus</name>
    <dbReference type="NCBI Taxonomy" id="329879"/>
    <lineage>
        <taxon>Eukaryota</taxon>
        <taxon>Fungi</taxon>
        <taxon>Dikarya</taxon>
        <taxon>Ascomycota</taxon>
        <taxon>Pezizomycotina</taxon>
        <taxon>Dothideomycetes</taxon>
        <taxon>Dothideomycetes incertae sedis</taxon>
        <taxon>Cryomyces</taxon>
    </lineage>
</organism>
<keyword evidence="1" id="KW-0238">DNA-binding</keyword>
<name>A0ABR0LVX5_9PEZI</name>
<dbReference type="PROSITE" id="PS51253">
    <property type="entry name" value="HTH_CENPB"/>
    <property type="match status" value="1"/>
</dbReference>
<feature type="non-terminal residue" evidence="4">
    <location>
        <position position="299"/>
    </location>
</feature>
<sequence>MCASNTKALCSTVSKVLGRKEKYLGGDEGSRSPVKRLKGSPPDIERALSIWVRNKQKEGVSLSDEDIRDKARVFATSVSNPNRHSQANNAVWLEKFKQKNNIDGSKTRKKPLAAEGHRRELNTLASPQLSNGMSPTSMTRIEDLTSPITTTVSKSNNEIRPETPSGYVELANIHGPIHSQSNTSLSSVFTDSAPSPFSQDPKSPTSPFFIPDSASNSSPFLTSLQDRSTRRSNHMQRQRSQTFPLHSINEQISPPMPSNTPTPGHIRPTTCNAPVPEMPPPLSIDEAANLKNRDTITLS</sequence>
<dbReference type="SMART" id="SM00674">
    <property type="entry name" value="CENPB"/>
    <property type="match status" value="1"/>
</dbReference>
<feature type="compositionally biased region" description="Polar residues" evidence="2">
    <location>
        <begin position="238"/>
        <end position="252"/>
    </location>
</feature>
<gene>
    <name evidence="4" type="ORF">LTR16_006593</name>
</gene>
<evidence type="ECO:0000256" key="2">
    <source>
        <dbReference type="SAM" id="MobiDB-lite"/>
    </source>
</evidence>
<evidence type="ECO:0000313" key="5">
    <source>
        <dbReference type="Proteomes" id="UP001357485"/>
    </source>
</evidence>
<comment type="caution">
    <text evidence="4">The sequence shown here is derived from an EMBL/GenBank/DDBJ whole genome shotgun (WGS) entry which is preliminary data.</text>
</comment>
<dbReference type="InterPro" id="IPR009057">
    <property type="entry name" value="Homeodomain-like_sf"/>
</dbReference>
<protein>
    <recommendedName>
        <fullName evidence="3">HTH CENPB-type domain-containing protein</fullName>
    </recommendedName>
</protein>
<evidence type="ECO:0000259" key="3">
    <source>
        <dbReference type="PROSITE" id="PS51253"/>
    </source>
</evidence>
<dbReference type="Pfam" id="PF03221">
    <property type="entry name" value="HTH_Tnp_Tc5"/>
    <property type="match status" value="1"/>
</dbReference>
<dbReference type="Proteomes" id="UP001357485">
    <property type="component" value="Unassembled WGS sequence"/>
</dbReference>
<evidence type="ECO:0000313" key="4">
    <source>
        <dbReference type="EMBL" id="KAK5247997.1"/>
    </source>
</evidence>
<dbReference type="SUPFAM" id="SSF46689">
    <property type="entry name" value="Homeodomain-like"/>
    <property type="match status" value="1"/>
</dbReference>
<evidence type="ECO:0000256" key="1">
    <source>
        <dbReference type="ARBA" id="ARBA00023125"/>
    </source>
</evidence>
<dbReference type="EMBL" id="JAVRRA010009466">
    <property type="protein sequence ID" value="KAK5247997.1"/>
    <property type="molecule type" value="Genomic_DNA"/>
</dbReference>
<keyword evidence="5" id="KW-1185">Reference proteome</keyword>
<reference evidence="4 5" key="1">
    <citation type="submission" date="2023-08" db="EMBL/GenBank/DDBJ databases">
        <title>Black Yeasts Isolated from many extreme environments.</title>
        <authorList>
            <person name="Coleine C."/>
            <person name="Stajich J.E."/>
            <person name="Selbmann L."/>
        </authorList>
    </citation>
    <scope>NUCLEOTIDE SEQUENCE [LARGE SCALE GENOMIC DNA]</scope>
    <source>
        <strain evidence="4 5">CCFEE 536</strain>
    </source>
</reference>